<accession>A0A979FYI7</accession>
<dbReference type="GO" id="GO:0003777">
    <property type="term" value="F:microtubule motor activity"/>
    <property type="evidence" value="ECO:0007669"/>
    <property type="project" value="InterPro"/>
</dbReference>
<feature type="region of interest" description="Disordered" evidence="13">
    <location>
        <begin position="941"/>
        <end position="960"/>
    </location>
</feature>
<dbReference type="GO" id="GO:0007097">
    <property type="term" value="P:nuclear migration"/>
    <property type="evidence" value="ECO:0007669"/>
    <property type="project" value="UniProtKB-ARBA"/>
</dbReference>
<evidence type="ECO:0000313" key="15">
    <source>
        <dbReference type="Proteomes" id="UP000694843"/>
    </source>
</evidence>
<evidence type="ECO:0000256" key="5">
    <source>
        <dbReference type="ARBA" id="ARBA00022840"/>
    </source>
</evidence>
<reference evidence="16" key="1">
    <citation type="submission" date="2025-08" db="UniProtKB">
        <authorList>
            <consortium name="RefSeq"/>
        </authorList>
    </citation>
    <scope>IDENTIFICATION</scope>
    <source>
        <tissue evidence="16">Whole organism</tissue>
    </source>
</reference>
<dbReference type="GO" id="GO:0098957">
    <property type="term" value="P:anterograde axonal transport of mitochondrion"/>
    <property type="evidence" value="ECO:0007669"/>
    <property type="project" value="UniProtKB-ARBA"/>
</dbReference>
<evidence type="ECO:0000256" key="13">
    <source>
        <dbReference type="SAM" id="MobiDB-lite"/>
    </source>
</evidence>
<comment type="subcellular location">
    <subcellularLocation>
        <location evidence="1">Cytoplasm</location>
        <location evidence="1">Cytoskeleton</location>
    </subcellularLocation>
</comment>
<evidence type="ECO:0000256" key="11">
    <source>
        <dbReference type="RuleBase" id="RU000394"/>
    </source>
</evidence>
<dbReference type="OMA" id="DSKSREC"/>
<dbReference type="SUPFAM" id="SSF52540">
    <property type="entry name" value="P-loop containing nucleoside triphosphate hydrolases"/>
    <property type="match status" value="1"/>
</dbReference>
<feature type="binding site" evidence="10">
    <location>
        <begin position="98"/>
        <end position="105"/>
    </location>
    <ligand>
        <name>ATP</name>
        <dbReference type="ChEBI" id="CHEBI:30616"/>
    </ligand>
</feature>
<dbReference type="GO" id="GO:0005871">
    <property type="term" value="C:kinesin complex"/>
    <property type="evidence" value="ECO:0007669"/>
    <property type="project" value="UniProtKB-ARBA"/>
</dbReference>
<keyword evidence="4 10" id="KW-0547">Nucleotide-binding</keyword>
<dbReference type="KEGG" id="hazt:108679198"/>
<dbReference type="GO" id="GO:0005874">
    <property type="term" value="C:microtubule"/>
    <property type="evidence" value="ECO:0007669"/>
    <property type="project" value="UniProtKB-KW"/>
</dbReference>
<dbReference type="InterPro" id="IPR019821">
    <property type="entry name" value="Kinesin_motor_CS"/>
</dbReference>
<feature type="coiled-coil region" evidence="12">
    <location>
        <begin position="344"/>
        <end position="378"/>
    </location>
</feature>
<evidence type="ECO:0000256" key="9">
    <source>
        <dbReference type="ARBA" id="ARBA00064588"/>
    </source>
</evidence>
<evidence type="ECO:0000256" key="3">
    <source>
        <dbReference type="ARBA" id="ARBA00022701"/>
    </source>
</evidence>
<dbReference type="PROSITE" id="PS50067">
    <property type="entry name" value="KINESIN_MOTOR_2"/>
    <property type="match status" value="1"/>
</dbReference>
<keyword evidence="6 12" id="KW-0175">Coiled coil</keyword>
<dbReference type="AlphaFoldDB" id="A0A979FYI7"/>
<dbReference type="Proteomes" id="UP000694843">
    <property type="component" value="Unplaced"/>
</dbReference>
<sequence>MGEVPPGDQPNANEDSIQVVARFRPLNDSEERAGSKFVVSFPSGKGQEEQFVSIGGKTWQFDHILKPNITQENVYNKAAKNIVKDVLNGYNGTIFAYGQTSSGKTHTMEGVMSDPNLHGIMPRIINDIFQHIYSMEENLEFHIKVSYFEIYMDKIRDLLDVTKVNLAVHEDKNRVTYVKGATERFVSSPEEVFEVIELGKSNRHIAVTNMNEHSSRSHSVFLIQVKQENMETQKKLLGKLYMVDLAGSEKVSKTGAEGTVLDEAKNINKSLSALGNVISALADGNKSHIPYRDSKLTRILQESLGGNARTTIVICCSPASYNEAETKSTLDFGKRAKTIKNVVSVNEELTAEEWKRRYEKEKEKVAKLRIQIEKMEFELNKWRAGDKVSSEDQVQLEMDASTSSSMLNASVTAPLLTTSILEGDAMEWARERERIYHQLDEKDDEIQHQSQLVEKLNEQMLEQEELIASTRRDYETLQADMARQAKENESAKEEVKEVLQALEELAVNYDQKTEEVDRRTKQHEATLDELNAKQAALHAATSELQSVREAQEHQKRRITEMFVAMLKELNEIGAIIGSSNDALKQLSENEGKAEEEFTVTRLYISKMKSEVKNLVQKVGSLDTTSGDLREQISTQEKELQECRLLVSQHEAKVRTLSQNIKDTETKKRALEEQVDCVHHKQVCCKQILQHTEQHHKQVCCKQILQHTEQHHKQLSALRDELTDKQTLISELKDENQRLTVTAEQVRADYDKLKAEVADKSQKLNELVSVQERKEQARQDLKGLEETVAKELQTLHNLRKLFVQDLQARVKKSGTGEESDEAGGSLAQKQKIQFLENNLDQLTKVHKQLVRDNADLRCELPKLEKRLRATMERVKALETALKEAKEGAMKDRKRYQQEVDRIKEAVRQKNLARRSLAAQIAKPIRAGQAPIQAVAMPMSLRGGGGGAGVYQPPSQRRTGPQ</sequence>
<dbReference type="InterPro" id="IPR036961">
    <property type="entry name" value="Kinesin_motor_dom_sf"/>
</dbReference>
<evidence type="ECO:0000256" key="7">
    <source>
        <dbReference type="ARBA" id="ARBA00023175"/>
    </source>
</evidence>
<dbReference type="SMART" id="SM00129">
    <property type="entry name" value="KISc"/>
    <property type="match status" value="1"/>
</dbReference>
<feature type="domain" description="Kinesin motor" evidence="14">
    <location>
        <begin position="16"/>
        <end position="339"/>
    </location>
</feature>
<organism evidence="15 16">
    <name type="scientific">Hyalella azteca</name>
    <name type="common">Amphipod</name>
    <dbReference type="NCBI Taxonomy" id="294128"/>
    <lineage>
        <taxon>Eukaryota</taxon>
        <taxon>Metazoa</taxon>
        <taxon>Ecdysozoa</taxon>
        <taxon>Arthropoda</taxon>
        <taxon>Crustacea</taxon>
        <taxon>Multicrustacea</taxon>
        <taxon>Malacostraca</taxon>
        <taxon>Eumalacostraca</taxon>
        <taxon>Peracarida</taxon>
        <taxon>Amphipoda</taxon>
        <taxon>Senticaudata</taxon>
        <taxon>Talitrida</taxon>
        <taxon>Talitroidea</taxon>
        <taxon>Hyalellidae</taxon>
        <taxon>Hyalella</taxon>
    </lineage>
</organism>
<evidence type="ECO:0000313" key="16">
    <source>
        <dbReference type="RefSeq" id="XP_047741604.1"/>
    </source>
</evidence>
<protein>
    <recommendedName>
        <fullName evidence="11">Kinesin-like protein</fullName>
    </recommendedName>
</protein>
<evidence type="ECO:0000256" key="2">
    <source>
        <dbReference type="ARBA" id="ARBA00022490"/>
    </source>
</evidence>
<evidence type="ECO:0000256" key="12">
    <source>
        <dbReference type="SAM" id="Coils"/>
    </source>
</evidence>
<dbReference type="GO" id="GO:1904115">
    <property type="term" value="C:axon cytoplasm"/>
    <property type="evidence" value="ECO:0007669"/>
    <property type="project" value="GOC"/>
</dbReference>
<dbReference type="GO" id="GO:0007292">
    <property type="term" value="P:female gamete generation"/>
    <property type="evidence" value="ECO:0007669"/>
    <property type="project" value="UniProtKB-ARBA"/>
</dbReference>
<keyword evidence="5 10" id="KW-0067">ATP-binding</keyword>
<keyword evidence="3 11" id="KW-0493">Microtubule</keyword>
<dbReference type="GO" id="GO:0005524">
    <property type="term" value="F:ATP binding"/>
    <property type="evidence" value="ECO:0007669"/>
    <property type="project" value="UniProtKB-UniRule"/>
</dbReference>
<evidence type="ECO:0000256" key="6">
    <source>
        <dbReference type="ARBA" id="ARBA00023054"/>
    </source>
</evidence>
<dbReference type="CDD" id="cd23649">
    <property type="entry name" value="Khc_CBD_cc"/>
    <property type="match status" value="1"/>
</dbReference>
<evidence type="ECO:0000259" key="14">
    <source>
        <dbReference type="PROSITE" id="PS50067"/>
    </source>
</evidence>
<proteinExistence type="inferred from homology"/>
<dbReference type="GeneID" id="108679198"/>
<evidence type="ECO:0000256" key="1">
    <source>
        <dbReference type="ARBA" id="ARBA00004245"/>
    </source>
</evidence>
<gene>
    <name evidence="16" type="primary">LOC108679198</name>
</gene>
<dbReference type="PRINTS" id="PR00380">
    <property type="entry name" value="KINESINHEAVY"/>
</dbReference>
<name>A0A979FYI7_HYAAZ</name>
<dbReference type="FunFam" id="3.40.850.10:FF:000067">
    <property type="entry name" value="Kinesin-like protein"/>
    <property type="match status" value="1"/>
</dbReference>
<feature type="coiled-coil region" evidence="12">
    <location>
        <begin position="632"/>
        <end position="680"/>
    </location>
</feature>
<dbReference type="OrthoDB" id="3176171at2759"/>
<feature type="compositionally biased region" description="Polar residues" evidence="13">
    <location>
        <begin position="951"/>
        <end position="960"/>
    </location>
</feature>
<dbReference type="RefSeq" id="XP_047741604.1">
    <property type="nucleotide sequence ID" value="XM_047885648.1"/>
</dbReference>
<dbReference type="PANTHER" id="PTHR47968">
    <property type="entry name" value="CENTROMERE PROTEIN E"/>
    <property type="match status" value="1"/>
</dbReference>
<dbReference type="InterPro" id="IPR001752">
    <property type="entry name" value="Kinesin_motor_dom"/>
</dbReference>
<dbReference type="GO" id="GO:0008017">
    <property type="term" value="F:microtubule binding"/>
    <property type="evidence" value="ECO:0007669"/>
    <property type="project" value="InterPro"/>
</dbReference>
<evidence type="ECO:0000256" key="4">
    <source>
        <dbReference type="ARBA" id="ARBA00022741"/>
    </source>
</evidence>
<feature type="coiled-coil region" evidence="12">
    <location>
        <begin position="704"/>
        <end position="800"/>
    </location>
</feature>
<evidence type="ECO:0000256" key="8">
    <source>
        <dbReference type="ARBA" id="ARBA00023212"/>
    </source>
</evidence>
<evidence type="ECO:0000256" key="10">
    <source>
        <dbReference type="PROSITE-ProRule" id="PRU00283"/>
    </source>
</evidence>
<dbReference type="CDD" id="cd01369">
    <property type="entry name" value="KISc_KHC_KIF5"/>
    <property type="match status" value="1"/>
</dbReference>
<keyword evidence="8" id="KW-0206">Cytoskeleton</keyword>
<dbReference type="GO" id="GO:0030951">
    <property type="term" value="P:establishment or maintenance of microtubule cytoskeleton polarity"/>
    <property type="evidence" value="ECO:0007669"/>
    <property type="project" value="UniProtKB-ARBA"/>
</dbReference>
<dbReference type="InterPro" id="IPR027417">
    <property type="entry name" value="P-loop_NTPase"/>
</dbReference>
<comment type="similarity">
    <text evidence="10 11">Belongs to the TRAFAC class myosin-kinesin ATPase superfamily. Kinesin family.</text>
</comment>
<keyword evidence="2" id="KW-0963">Cytoplasm</keyword>
<dbReference type="InterPro" id="IPR027640">
    <property type="entry name" value="Kinesin-like_fam"/>
</dbReference>
<keyword evidence="7 10" id="KW-0505">Motor protein</keyword>
<dbReference type="Pfam" id="PF00225">
    <property type="entry name" value="Kinesin"/>
    <property type="match status" value="1"/>
</dbReference>
<comment type="subunit">
    <text evidence="9">Oligomer composed of two heavy chains and two light chains.</text>
</comment>
<dbReference type="PANTHER" id="PTHR47968:SF36">
    <property type="entry name" value="KINESIN HEAVY CHAIN ISOFORM X1"/>
    <property type="match status" value="1"/>
</dbReference>
<feature type="coiled-coil region" evidence="12">
    <location>
        <begin position="439"/>
        <end position="550"/>
    </location>
</feature>
<feature type="coiled-coil region" evidence="12">
    <location>
        <begin position="824"/>
        <end position="911"/>
    </location>
</feature>
<dbReference type="GO" id="GO:0048489">
    <property type="term" value="P:synaptic vesicle transport"/>
    <property type="evidence" value="ECO:0007669"/>
    <property type="project" value="UniProtKB-ARBA"/>
</dbReference>
<dbReference type="PROSITE" id="PS00411">
    <property type="entry name" value="KINESIN_MOTOR_1"/>
    <property type="match status" value="1"/>
</dbReference>
<dbReference type="InterPro" id="IPR059182">
    <property type="entry name" value="Khc_C"/>
</dbReference>
<keyword evidence="15" id="KW-1185">Reference proteome</keyword>
<dbReference type="Gene3D" id="3.40.850.10">
    <property type="entry name" value="Kinesin motor domain"/>
    <property type="match status" value="1"/>
</dbReference>